<gene>
    <name evidence="2" type="primary">OGFOD2</name>
</gene>
<evidence type="ECO:0000313" key="2">
    <source>
        <dbReference type="Ensembl" id="ENSVURP00010003341.1"/>
    </source>
</evidence>
<dbReference type="GO" id="GO:0031418">
    <property type="term" value="F:L-ascorbic acid binding"/>
    <property type="evidence" value="ECO:0007669"/>
    <property type="project" value="UniProtKB-KW"/>
</dbReference>
<evidence type="ECO:0000256" key="1">
    <source>
        <dbReference type="ARBA" id="ARBA00022896"/>
    </source>
</evidence>
<name>A0A4X2K004_VOMUR</name>
<dbReference type="AlphaFoldDB" id="A0A4X2K004"/>
<dbReference type="GeneTree" id="ENSGT00940000153974"/>
<dbReference type="Ensembl" id="ENSVURT00010003788.1">
    <property type="protein sequence ID" value="ENSVURP00010003341.1"/>
    <property type="gene ID" value="ENSVURG00010002655.1"/>
</dbReference>
<reference evidence="3" key="1">
    <citation type="submission" date="2018-12" db="EMBL/GenBank/DDBJ databases">
        <authorList>
            <person name="Yazar S."/>
        </authorList>
    </citation>
    <scope>NUCLEOTIDE SEQUENCE [LARGE SCALE GENOMIC DNA]</scope>
</reference>
<sequence length="229" mass="26110">MAAAGAGAGAAARRFFRCNCFCSEHLFLPRYRLHVRYLEEQQLRQDYGLVLKNRGCVSPEDFEQVLAEERFMASEFRSVVQYCATPDANLPGLLERIETLSEEKRIYRLPVFTLDFCRMLLKELEHFEQSDMPKGRPNTMNNHGVLLYELGLDEPLVTPLREEYLQPLTALLYPDCGGGPAGQPPRLCGEVHHGRGPRPQLPLRQCRGHPQHLTQQELLGGQPLLRRLS</sequence>
<organism evidence="2 3">
    <name type="scientific">Vombatus ursinus</name>
    <name type="common">Common wombat</name>
    <dbReference type="NCBI Taxonomy" id="29139"/>
    <lineage>
        <taxon>Eukaryota</taxon>
        <taxon>Metazoa</taxon>
        <taxon>Chordata</taxon>
        <taxon>Craniata</taxon>
        <taxon>Vertebrata</taxon>
        <taxon>Euteleostomi</taxon>
        <taxon>Mammalia</taxon>
        <taxon>Metatheria</taxon>
        <taxon>Diprotodontia</taxon>
        <taxon>Vombatidae</taxon>
        <taxon>Vombatus</taxon>
    </lineage>
</organism>
<dbReference type="Proteomes" id="UP000314987">
    <property type="component" value="Unassembled WGS sequence"/>
</dbReference>
<reference evidence="2" key="2">
    <citation type="submission" date="2025-08" db="UniProtKB">
        <authorList>
            <consortium name="Ensembl"/>
        </authorList>
    </citation>
    <scope>IDENTIFICATION</scope>
</reference>
<keyword evidence="3" id="KW-1185">Reference proteome</keyword>
<dbReference type="Pfam" id="PF25238">
    <property type="entry name" value="OGFOD2-like"/>
    <property type="match status" value="1"/>
</dbReference>
<proteinExistence type="predicted"/>
<keyword evidence="1" id="KW-0847">Vitamin C</keyword>
<dbReference type="PANTHER" id="PTHR24014">
    <property type="entry name" value="2-OXOGLUTARATE AND IRON-DEPENDENT OXYGENASE DOMAIN-CONTAINING PROTEIN 2"/>
    <property type="match status" value="1"/>
</dbReference>
<protein>
    <submittedName>
        <fullName evidence="2">Uncharacterized protein</fullName>
    </submittedName>
</protein>
<reference evidence="2" key="3">
    <citation type="submission" date="2025-09" db="UniProtKB">
        <authorList>
            <consortium name="Ensembl"/>
        </authorList>
    </citation>
    <scope>IDENTIFICATION</scope>
</reference>
<accession>A0A4X2K004</accession>
<dbReference type="PANTHER" id="PTHR24014:SF4">
    <property type="entry name" value="2-OXOGLUTARATE AND IRON-DEPENDENT OXYGENASE DOMAIN-CONTAINING PROTEIN 2"/>
    <property type="match status" value="1"/>
</dbReference>
<evidence type="ECO:0000313" key="3">
    <source>
        <dbReference type="Proteomes" id="UP000314987"/>
    </source>
</evidence>